<dbReference type="InterPro" id="IPR046252">
    <property type="entry name" value="DUF6285"/>
</dbReference>
<proteinExistence type="predicted"/>
<feature type="domain" description="DUF6285" evidence="1">
    <location>
        <begin position="24"/>
        <end position="67"/>
    </location>
</feature>
<comment type="caution">
    <text evidence="2">The sequence shown here is derived from an EMBL/GenBank/DDBJ whole genome shotgun (WGS) entry which is preliminary data.</text>
</comment>
<dbReference type="EMBL" id="VCQU01000002">
    <property type="protein sequence ID" value="NMN94663.1"/>
    <property type="molecule type" value="Genomic_DNA"/>
</dbReference>
<reference evidence="2 3" key="1">
    <citation type="submission" date="2019-05" db="EMBL/GenBank/DDBJ databases">
        <authorList>
            <person name="Lee S.D."/>
        </authorList>
    </citation>
    <scope>NUCLEOTIDE SEQUENCE [LARGE SCALE GENOMIC DNA]</scope>
    <source>
        <strain evidence="2 3">YC2-7</strain>
    </source>
</reference>
<dbReference type="Proteomes" id="UP000535543">
    <property type="component" value="Unassembled WGS sequence"/>
</dbReference>
<gene>
    <name evidence="2" type="ORF">FGL95_06375</name>
</gene>
<keyword evidence="3" id="KW-1185">Reference proteome</keyword>
<name>A0A848K7B2_9NOCA</name>
<reference evidence="2 3" key="2">
    <citation type="submission" date="2020-06" db="EMBL/GenBank/DDBJ databases">
        <title>Antribacter stalactiti gen. nov., sp. nov., a new member of the family Nacardiaceae isolated from a cave.</title>
        <authorList>
            <person name="Kim I.S."/>
        </authorList>
    </citation>
    <scope>NUCLEOTIDE SEQUENCE [LARGE SCALE GENOMIC DNA]</scope>
    <source>
        <strain evidence="2 3">YC2-7</strain>
    </source>
</reference>
<protein>
    <recommendedName>
        <fullName evidence="1">DUF6285 domain-containing protein</fullName>
    </recommendedName>
</protein>
<dbReference type="AlphaFoldDB" id="A0A848K7B2"/>
<evidence type="ECO:0000313" key="3">
    <source>
        <dbReference type="Proteomes" id="UP000535543"/>
    </source>
</evidence>
<dbReference type="RefSeq" id="WP_169585403.1">
    <property type="nucleotide sequence ID" value="NZ_VCQU01000002.1"/>
</dbReference>
<evidence type="ECO:0000259" key="1">
    <source>
        <dbReference type="Pfam" id="PF19802"/>
    </source>
</evidence>
<organism evidence="2 3">
    <name type="scientific">Antrihabitans stalactiti</name>
    <dbReference type="NCBI Taxonomy" id="2584121"/>
    <lineage>
        <taxon>Bacteria</taxon>
        <taxon>Bacillati</taxon>
        <taxon>Actinomycetota</taxon>
        <taxon>Actinomycetes</taxon>
        <taxon>Mycobacteriales</taxon>
        <taxon>Nocardiaceae</taxon>
        <taxon>Antrihabitans</taxon>
    </lineage>
</organism>
<evidence type="ECO:0000313" key="2">
    <source>
        <dbReference type="EMBL" id="NMN94663.1"/>
    </source>
</evidence>
<dbReference type="Pfam" id="PF19802">
    <property type="entry name" value="DUF6285"/>
    <property type="match status" value="1"/>
</dbReference>
<sequence>MQYRPTATEILETLAELLEETLLPALPSGLQHQARVGANLARIVGRELELGPDAARREQELLTSLPPDDPTALWEALVAITRADIAIAKPGHDGWEAG</sequence>
<accession>A0A848K7B2</accession>